<dbReference type="EMBL" id="LT598488">
    <property type="protein sequence ID" value="SCW01539.1"/>
    <property type="molecule type" value="Genomic_DNA"/>
</dbReference>
<keyword evidence="1" id="KW-0812">Transmembrane</keyword>
<evidence type="ECO:0000313" key="3">
    <source>
        <dbReference type="Proteomes" id="UP000190831"/>
    </source>
</evidence>
<proteinExistence type="predicted"/>
<organism evidence="2 3">
    <name type="scientific">Lachancea fermentati</name>
    <name type="common">Zygosaccharomyces fermentati</name>
    <dbReference type="NCBI Taxonomy" id="4955"/>
    <lineage>
        <taxon>Eukaryota</taxon>
        <taxon>Fungi</taxon>
        <taxon>Dikarya</taxon>
        <taxon>Ascomycota</taxon>
        <taxon>Saccharomycotina</taxon>
        <taxon>Saccharomycetes</taxon>
        <taxon>Saccharomycetales</taxon>
        <taxon>Saccharomycetaceae</taxon>
        <taxon>Lachancea</taxon>
    </lineage>
</organism>
<gene>
    <name evidence="2" type="ORF">LAFE_0E01904G</name>
</gene>
<dbReference type="OrthoDB" id="4036588at2759"/>
<dbReference type="OMA" id="MEMREWD"/>
<accession>A0A1G4MCN5</accession>
<reference evidence="3" key="1">
    <citation type="submission" date="2016-03" db="EMBL/GenBank/DDBJ databases">
        <authorList>
            <person name="Devillers H."/>
        </authorList>
    </citation>
    <scope>NUCLEOTIDE SEQUENCE [LARGE SCALE GENOMIC DNA]</scope>
</reference>
<sequence>MRKRRNIGSQEMGSNEIHRRRETQGTLPRDLYCCRFAWELSKVRFLVTTFLLSASLLVLLTWWSFHVSIDYLKIIFTLSAIFGIPLGFIVMMIIIAERDASVLSMKNRMHFLNQVIENRAGVTMDKWDLIAANMNRILISSGSCSDAGYFFNGEMCYDKFRRLFMPESKKTKYVELDPYIDKALRIYKANVSAYWSENIEGALDREFNGQ</sequence>
<dbReference type="InterPro" id="IPR001142">
    <property type="entry name" value="DUP/COS"/>
</dbReference>
<evidence type="ECO:0000256" key="1">
    <source>
        <dbReference type="SAM" id="Phobius"/>
    </source>
</evidence>
<dbReference type="AlphaFoldDB" id="A0A1G4MCN5"/>
<feature type="transmembrane region" description="Helical" evidence="1">
    <location>
        <begin position="71"/>
        <end position="96"/>
    </location>
</feature>
<evidence type="ECO:0000313" key="2">
    <source>
        <dbReference type="EMBL" id="SCW01539.1"/>
    </source>
</evidence>
<dbReference type="Proteomes" id="UP000190831">
    <property type="component" value="Chromosome E"/>
</dbReference>
<name>A0A1G4MCN5_LACFM</name>
<protein>
    <submittedName>
        <fullName evidence="2">LAFE_0E01904g1_1</fullName>
    </submittedName>
</protein>
<feature type="transmembrane region" description="Helical" evidence="1">
    <location>
        <begin position="45"/>
        <end position="65"/>
    </location>
</feature>
<keyword evidence="1" id="KW-0472">Membrane</keyword>
<keyword evidence="3" id="KW-1185">Reference proteome</keyword>
<dbReference type="Pfam" id="PF00674">
    <property type="entry name" value="DUP"/>
    <property type="match status" value="1"/>
</dbReference>
<keyword evidence="1" id="KW-1133">Transmembrane helix</keyword>